<dbReference type="AlphaFoldDB" id="A0A7D9IBE7"/>
<comment type="caution">
    <text evidence="3">The sequence shown here is derived from an EMBL/GenBank/DDBJ whole genome shotgun (WGS) entry which is preliminary data.</text>
</comment>
<evidence type="ECO:0000256" key="2">
    <source>
        <dbReference type="ARBA" id="ARBA00022737"/>
    </source>
</evidence>
<dbReference type="SMART" id="SM00612">
    <property type="entry name" value="Kelch"/>
    <property type="match status" value="1"/>
</dbReference>
<dbReference type="Proteomes" id="UP001152795">
    <property type="component" value="Unassembled WGS sequence"/>
</dbReference>
<evidence type="ECO:0000313" key="4">
    <source>
        <dbReference type="Proteomes" id="UP001152795"/>
    </source>
</evidence>
<proteinExistence type="predicted"/>
<gene>
    <name evidence="3" type="ORF">PACLA_8A077696</name>
</gene>
<sequence length="183" mass="21313">MSWNSSRVHPCFMRKEMDVVQTDVKEVQNDTREVEDEVKQMKLTQEEFIRNLMDQVARQNDVVDDLCHRMNNMKAEMEWNAKEASERCDLFTGRQKIFVCGGGDSKTNFNSVESYSWPENSWTVEPAMKEARSDPSAFVHERQIYVSGGWTGTQRTDSIESMNVKPYHHCLLLSLVWLVLVIK</sequence>
<feature type="non-terminal residue" evidence="3">
    <location>
        <position position="183"/>
    </location>
</feature>
<accession>A0A7D9IBE7</accession>
<keyword evidence="4" id="KW-1185">Reference proteome</keyword>
<keyword evidence="2" id="KW-0677">Repeat</keyword>
<evidence type="ECO:0000256" key="1">
    <source>
        <dbReference type="ARBA" id="ARBA00022441"/>
    </source>
</evidence>
<evidence type="ECO:0000313" key="3">
    <source>
        <dbReference type="EMBL" id="CAB4002149.1"/>
    </source>
</evidence>
<keyword evidence="1" id="KW-0880">Kelch repeat</keyword>
<dbReference type="InterPro" id="IPR015915">
    <property type="entry name" value="Kelch-typ_b-propeller"/>
</dbReference>
<organism evidence="3 4">
    <name type="scientific">Paramuricea clavata</name>
    <name type="common">Red gorgonian</name>
    <name type="synonym">Violescent sea-whip</name>
    <dbReference type="NCBI Taxonomy" id="317549"/>
    <lineage>
        <taxon>Eukaryota</taxon>
        <taxon>Metazoa</taxon>
        <taxon>Cnidaria</taxon>
        <taxon>Anthozoa</taxon>
        <taxon>Octocorallia</taxon>
        <taxon>Malacalcyonacea</taxon>
        <taxon>Plexauridae</taxon>
        <taxon>Paramuricea</taxon>
    </lineage>
</organism>
<reference evidence="3" key="1">
    <citation type="submission" date="2020-04" db="EMBL/GenBank/DDBJ databases">
        <authorList>
            <person name="Alioto T."/>
            <person name="Alioto T."/>
            <person name="Gomez Garrido J."/>
        </authorList>
    </citation>
    <scope>NUCLEOTIDE SEQUENCE</scope>
    <source>
        <strain evidence="3">A484AB</strain>
    </source>
</reference>
<dbReference type="InterPro" id="IPR006652">
    <property type="entry name" value="Kelch_1"/>
</dbReference>
<name>A0A7D9IBE7_PARCT</name>
<dbReference type="PANTHER" id="PTHR46344">
    <property type="entry name" value="OS02G0202900 PROTEIN"/>
    <property type="match status" value="1"/>
</dbReference>
<dbReference type="EMBL" id="CACRXK020004271">
    <property type="protein sequence ID" value="CAB4002149.1"/>
    <property type="molecule type" value="Genomic_DNA"/>
</dbReference>
<dbReference type="OrthoDB" id="10250130at2759"/>
<dbReference type="SUPFAM" id="SSF117281">
    <property type="entry name" value="Kelch motif"/>
    <property type="match status" value="1"/>
</dbReference>
<dbReference type="Pfam" id="PF01344">
    <property type="entry name" value="Kelch_1"/>
    <property type="match status" value="2"/>
</dbReference>
<dbReference type="PANTHER" id="PTHR46344:SF27">
    <property type="entry name" value="KELCH REPEAT SUPERFAMILY PROTEIN"/>
    <property type="match status" value="1"/>
</dbReference>
<protein>
    <submittedName>
        <fullName evidence="3">Kelch 18</fullName>
    </submittedName>
</protein>
<dbReference type="Gene3D" id="2.120.10.80">
    <property type="entry name" value="Kelch-type beta propeller"/>
    <property type="match status" value="1"/>
</dbReference>